<feature type="compositionally biased region" description="Gly residues" evidence="1">
    <location>
        <begin position="19"/>
        <end position="28"/>
    </location>
</feature>
<proteinExistence type="predicted"/>
<evidence type="ECO:0000313" key="2">
    <source>
        <dbReference type="EMBL" id="CAE2272779.1"/>
    </source>
</evidence>
<accession>A0A7S4N8J8</accession>
<name>A0A7S4N8J8_9STRA</name>
<feature type="region of interest" description="Disordered" evidence="1">
    <location>
        <begin position="1"/>
        <end position="41"/>
    </location>
</feature>
<dbReference type="AlphaFoldDB" id="A0A7S4N8J8"/>
<organism evidence="2">
    <name type="scientific">Odontella aurita</name>
    <dbReference type="NCBI Taxonomy" id="265563"/>
    <lineage>
        <taxon>Eukaryota</taxon>
        <taxon>Sar</taxon>
        <taxon>Stramenopiles</taxon>
        <taxon>Ochrophyta</taxon>
        <taxon>Bacillariophyta</taxon>
        <taxon>Mediophyceae</taxon>
        <taxon>Biddulphiophycidae</taxon>
        <taxon>Eupodiscales</taxon>
        <taxon>Odontellaceae</taxon>
        <taxon>Odontella</taxon>
    </lineage>
</organism>
<reference evidence="2" key="1">
    <citation type="submission" date="2021-01" db="EMBL/GenBank/DDBJ databases">
        <authorList>
            <person name="Corre E."/>
            <person name="Pelletier E."/>
            <person name="Niang G."/>
            <person name="Scheremetjew M."/>
            <person name="Finn R."/>
            <person name="Kale V."/>
            <person name="Holt S."/>
            <person name="Cochrane G."/>
            <person name="Meng A."/>
            <person name="Brown T."/>
            <person name="Cohen L."/>
        </authorList>
    </citation>
    <scope>NUCLEOTIDE SEQUENCE</scope>
    <source>
        <strain evidence="2">Isolate 1302-5</strain>
    </source>
</reference>
<protein>
    <submittedName>
        <fullName evidence="2">Uncharacterized protein</fullName>
    </submittedName>
</protein>
<gene>
    <name evidence="2" type="ORF">OAUR00152_LOCUS33063</name>
</gene>
<evidence type="ECO:0000256" key="1">
    <source>
        <dbReference type="SAM" id="MobiDB-lite"/>
    </source>
</evidence>
<sequence length="369" mass="40452">MKRRQGEESVLFPSFPSANGGGENGGGSNDSAAKDDEKKRKRTPLLRRPLLLFNIFRRGGRGGGGPSGGGKKGRLGLGTIQLGTPRLRPFLENAAVVLALIDFALFFTRKTYFLTGKESHLSIVQRMVHNPGHDGTYADNFQDTWTLRLARRNGWLLFSGLQGDTNPFFVDVGSGDPGTDGNGGSGLWCSNTRLLEMPGHGEWNGACVEPFPVEYADRRCKLFENALGFEAGEKKSFPARRGMRGARGGWNGTDNAQAAAGDVVARETIDFPTILSRSSAPKFIHLVSLDAGEEAHSATLAFPFDDHEVGAWIVRDYSELTAALLESKGYHERAVGHNKRDGYFVMDKYWDADLAKKRQRYHPIGSWGC</sequence>
<dbReference type="EMBL" id="HBKQ01047913">
    <property type="protein sequence ID" value="CAE2272779.1"/>
    <property type="molecule type" value="Transcribed_RNA"/>
</dbReference>